<dbReference type="InterPro" id="IPR036866">
    <property type="entry name" value="RibonucZ/Hydroxyglut_hydro"/>
</dbReference>
<dbReference type="GO" id="GO:0050313">
    <property type="term" value="F:sulfur dioxygenase activity"/>
    <property type="evidence" value="ECO:0007669"/>
    <property type="project" value="InterPro"/>
</dbReference>
<evidence type="ECO:0000313" key="10">
    <source>
        <dbReference type="EMBL" id="ESS71728.1"/>
    </source>
</evidence>
<dbReference type="Pfam" id="PF00753">
    <property type="entry name" value="Lactamase_B"/>
    <property type="match status" value="1"/>
</dbReference>
<evidence type="ECO:0000256" key="5">
    <source>
        <dbReference type="ARBA" id="ARBA00022964"/>
    </source>
</evidence>
<keyword evidence="6" id="KW-0007">Acetylation</keyword>
<dbReference type="SUPFAM" id="SSF52821">
    <property type="entry name" value="Rhodanese/Cell cycle control phosphatase"/>
    <property type="match status" value="1"/>
</dbReference>
<evidence type="ECO:0000256" key="8">
    <source>
        <dbReference type="ARBA" id="ARBA00023004"/>
    </source>
</evidence>
<accession>V5C4Q4</accession>
<evidence type="ECO:0000256" key="3">
    <source>
        <dbReference type="ARBA" id="ARBA00022723"/>
    </source>
</evidence>
<evidence type="ECO:0000259" key="9">
    <source>
        <dbReference type="PROSITE" id="PS50206"/>
    </source>
</evidence>
<organism evidence="10 11">
    <name type="scientific">Methyloglobulus morosus KoM1</name>
    <dbReference type="NCBI Taxonomy" id="1116472"/>
    <lineage>
        <taxon>Bacteria</taxon>
        <taxon>Pseudomonadati</taxon>
        <taxon>Pseudomonadota</taxon>
        <taxon>Gammaproteobacteria</taxon>
        <taxon>Methylococcales</taxon>
        <taxon>Methylococcaceae</taxon>
        <taxon>Methyloglobulus</taxon>
    </lineage>
</organism>
<dbReference type="Gene3D" id="3.40.250.10">
    <property type="entry name" value="Rhodanese-like domain"/>
    <property type="match status" value="1"/>
</dbReference>
<dbReference type="FunFam" id="3.60.15.10:FF:000013">
    <property type="entry name" value="Persulfide dioxygenase ETHE1, mitochondrial"/>
    <property type="match status" value="1"/>
</dbReference>
<evidence type="ECO:0000256" key="6">
    <source>
        <dbReference type="ARBA" id="ARBA00022990"/>
    </source>
</evidence>
<dbReference type="GO" id="GO:0016787">
    <property type="term" value="F:hydrolase activity"/>
    <property type="evidence" value="ECO:0007669"/>
    <property type="project" value="UniProtKB-KW"/>
</dbReference>
<dbReference type="GO" id="GO:0046872">
    <property type="term" value="F:metal ion binding"/>
    <property type="evidence" value="ECO:0007669"/>
    <property type="project" value="UniProtKB-KW"/>
</dbReference>
<keyword evidence="11" id="KW-1185">Reference proteome</keyword>
<dbReference type="Pfam" id="PF00581">
    <property type="entry name" value="Rhodanese"/>
    <property type="match status" value="1"/>
</dbReference>
<dbReference type="GO" id="GO:0006749">
    <property type="term" value="P:glutathione metabolic process"/>
    <property type="evidence" value="ECO:0007669"/>
    <property type="project" value="InterPro"/>
</dbReference>
<keyword evidence="5" id="KW-0223">Dioxygenase</keyword>
<dbReference type="GO" id="GO:0070813">
    <property type="term" value="P:hydrogen sulfide metabolic process"/>
    <property type="evidence" value="ECO:0007669"/>
    <property type="project" value="TreeGrafter"/>
</dbReference>
<dbReference type="Gene3D" id="3.60.15.10">
    <property type="entry name" value="Ribonuclease Z/Hydroxyacylglutathione hydrolase-like"/>
    <property type="match status" value="1"/>
</dbReference>
<dbReference type="EMBL" id="AYLO01000088">
    <property type="protein sequence ID" value="ESS71728.1"/>
    <property type="molecule type" value="Genomic_DNA"/>
</dbReference>
<evidence type="ECO:0000256" key="7">
    <source>
        <dbReference type="ARBA" id="ARBA00023002"/>
    </source>
</evidence>
<dbReference type="Proteomes" id="UP000017842">
    <property type="component" value="Unassembled WGS sequence"/>
</dbReference>
<keyword evidence="3" id="KW-0479">Metal-binding</keyword>
<keyword evidence="10" id="KW-0378">Hydrolase</keyword>
<gene>
    <name evidence="10" type="primary">blh</name>
    <name evidence="10" type="ORF">MGMO_92c00300</name>
</gene>
<reference evidence="10 11" key="1">
    <citation type="journal article" date="2013" name="Genome Announc.">
        <title>Draft Genome Sequence of the Methanotrophic Gammaproteobacterium Methyloglobulus morosus DSM 22980 Strain KoM1.</title>
        <authorList>
            <person name="Poehlein A."/>
            <person name="Deutzmann J.S."/>
            <person name="Daniel R."/>
            <person name="Simeonova D.D."/>
        </authorList>
    </citation>
    <scope>NUCLEOTIDE SEQUENCE [LARGE SCALE GENOMIC DNA]</scope>
    <source>
        <strain evidence="10 11">KoM1</strain>
    </source>
</reference>
<evidence type="ECO:0000256" key="1">
    <source>
        <dbReference type="ARBA" id="ARBA00001954"/>
    </source>
</evidence>
<dbReference type="PATRIC" id="fig|1116472.3.peg.2519"/>
<dbReference type="eggNOG" id="COG0607">
    <property type="taxonomic scope" value="Bacteria"/>
</dbReference>
<comment type="similarity">
    <text evidence="2">Belongs to the metallo-beta-lactamase superfamily. Glyoxalase II family.</text>
</comment>
<comment type="cofactor">
    <cofactor evidence="1">
        <name>Fe(2+)</name>
        <dbReference type="ChEBI" id="CHEBI:29033"/>
    </cofactor>
</comment>
<dbReference type="SUPFAM" id="SSF56281">
    <property type="entry name" value="Metallo-hydrolase/oxidoreductase"/>
    <property type="match status" value="1"/>
</dbReference>
<dbReference type="PANTHER" id="PTHR43084">
    <property type="entry name" value="PERSULFIDE DIOXYGENASE ETHE1"/>
    <property type="match status" value="1"/>
</dbReference>
<comment type="caution">
    <text evidence="10">The sequence shown here is derived from an EMBL/GenBank/DDBJ whole genome shotgun (WGS) entry which is preliminary data.</text>
</comment>
<keyword evidence="4" id="KW-0809">Transit peptide</keyword>
<dbReference type="CDD" id="cd07724">
    <property type="entry name" value="POD-like_MBL-fold"/>
    <property type="match status" value="1"/>
</dbReference>
<evidence type="ECO:0000313" key="11">
    <source>
        <dbReference type="Proteomes" id="UP000017842"/>
    </source>
</evidence>
<dbReference type="InterPro" id="IPR001763">
    <property type="entry name" value="Rhodanese-like_dom"/>
</dbReference>
<dbReference type="eggNOG" id="COG0491">
    <property type="taxonomic scope" value="Bacteria"/>
</dbReference>
<dbReference type="PANTHER" id="PTHR43084:SF1">
    <property type="entry name" value="PERSULFIDE DIOXYGENASE ETHE1, MITOCHONDRIAL"/>
    <property type="match status" value="1"/>
</dbReference>
<evidence type="ECO:0000256" key="4">
    <source>
        <dbReference type="ARBA" id="ARBA00022946"/>
    </source>
</evidence>
<dbReference type="InterPro" id="IPR001279">
    <property type="entry name" value="Metallo-B-lactamas"/>
</dbReference>
<proteinExistence type="inferred from homology"/>
<dbReference type="OrthoDB" id="9784009at2"/>
<protein>
    <submittedName>
        <fullName evidence="10">Beta-lactamase hydrolase-like protein Blh</fullName>
        <ecNumber evidence="10">3.-.-.-</ecNumber>
    </submittedName>
</protein>
<dbReference type="InterPro" id="IPR036873">
    <property type="entry name" value="Rhodanese-like_dom_sf"/>
</dbReference>
<keyword evidence="7" id="KW-0560">Oxidoreductase</keyword>
<dbReference type="PROSITE" id="PS50206">
    <property type="entry name" value="RHODANESE_3"/>
    <property type="match status" value="1"/>
</dbReference>
<dbReference type="STRING" id="1116472.MGMO_92c00300"/>
<dbReference type="InterPro" id="IPR044528">
    <property type="entry name" value="POD-like_MBL-fold"/>
</dbReference>
<dbReference type="SMART" id="SM00450">
    <property type="entry name" value="RHOD"/>
    <property type="match status" value="1"/>
</dbReference>
<evidence type="ECO:0000256" key="2">
    <source>
        <dbReference type="ARBA" id="ARBA00006759"/>
    </source>
</evidence>
<feature type="domain" description="Rhodanese" evidence="9">
    <location>
        <begin position="292"/>
        <end position="377"/>
    </location>
</feature>
<keyword evidence="8" id="KW-0408">Iron</keyword>
<dbReference type="RefSeq" id="WP_023495230.1">
    <property type="nucleotide sequence ID" value="NZ_AYLO01000088.1"/>
</dbReference>
<dbReference type="SMART" id="SM00849">
    <property type="entry name" value="Lactamase_B"/>
    <property type="match status" value="1"/>
</dbReference>
<sequence length="379" mass="41684">MLFKQLFDQETWTYTYLIADPANKEAVLIDPVNTHIDDYLAMLTEQGLQLKYTLETHVHADHITASGLLRQKLGSQTGVGALCGAETADFQMKDGDLFSFTNGEQIKVIATPGHTKGSMSFLWRDRVFTGDSLFIGGCGRTDFQGGDAGALYDCITQRLFTLPDDTLVYPGHDYQQRWVSNIVQERTTNPRLAGKTRDEFITIMNNLNLPKPKLIDEAVPANRYCGLEENERQDAVAHRETVRESAKPGDVPVVNCGGDMPKSGGMTVQDLVAAAKQQITEVNVEKAKQLIVQGSITVIDTREESEYAAGHIDNAVLLPRGVLEFRINTIPELADKAKPVLIYCRTGGRAALAAQSLKTLGYTNVLSIAGGYETWQKGN</sequence>
<dbReference type="EC" id="3.-.-.-" evidence="10"/>
<dbReference type="InterPro" id="IPR051682">
    <property type="entry name" value="Mito_Persulfide_Diox"/>
</dbReference>
<dbReference type="CDD" id="cd00158">
    <property type="entry name" value="RHOD"/>
    <property type="match status" value="1"/>
</dbReference>
<dbReference type="AlphaFoldDB" id="V5C4Q4"/>
<name>V5C4Q4_9GAMM</name>